<accession>A0A0C2FME7</accession>
<evidence type="ECO:0000313" key="12">
    <source>
        <dbReference type="EMBL" id="KII00570.1"/>
    </source>
</evidence>
<proteinExistence type="inferred from homology"/>
<dbReference type="GO" id="GO:0016114">
    <property type="term" value="P:terpenoid biosynthetic process"/>
    <property type="evidence" value="ECO:0007669"/>
    <property type="project" value="UniProtKB-UniRule"/>
</dbReference>
<comment type="caution">
    <text evidence="12">The sequence shown here is derived from an EMBL/GenBank/DDBJ whole genome shotgun (WGS) entry which is preliminary data.</text>
</comment>
<feature type="active site" evidence="9">
    <location>
        <position position="154"/>
    </location>
</feature>
<evidence type="ECO:0000259" key="10">
    <source>
        <dbReference type="Pfam" id="PF00288"/>
    </source>
</evidence>
<comment type="catalytic activity">
    <reaction evidence="9">
        <text>4-CDP-2-C-methyl-D-erythritol + ATP = 4-CDP-2-C-methyl-D-erythritol 2-phosphate + ADP + H(+)</text>
        <dbReference type="Rhea" id="RHEA:18437"/>
        <dbReference type="ChEBI" id="CHEBI:15378"/>
        <dbReference type="ChEBI" id="CHEBI:30616"/>
        <dbReference type="ChEBI" id="CHEBI:57823"/>
        <dbReference type="ChEBI" id="CHEBI:57919"/>
        <dbReference type="ChEBI" id="CHEBI:456216"/>
        <dbReference type="EC" id="2.7.1.148"/>
    </reaction>
</comment>
<comment type="function">
    <text evidence="9">Catalyzes the phosphorylation of the position 2 hydroxy group of 4-diphosphocytidyl-2C-methyl-D-erythritol.</text>
</comment>
<evidence type="ECO:0000256" key="2">
    <source>
        <dbReference type="ARBA" id="ARBA00012052"/>
    </source>
</evidence>
<evidence type="ECO:0000256" key="4">
    <source>
        <dbReference type="ARBA" id="ARBA00022679"/>
    </source>
</evidence>
<dbReference type="NCBIfam" id="NF002870">
    <property type="entry name" value="PRK03188.1"/>
    <property type="match status" value="1"/>
</dbReference>
<dbReference type="STRING" id="183763.LP52_00145"/>
<keyword evidence="9" id="KW-0414">Isoprene biosynthesis</keyword>
<dbReference type="SUPFAM" id="SSF55060">
    <property type="entry name" value="GHMP Kinase, C-terminal domain"/>
    <property type="match status" value="1"/>
</dbReference>
<evidence type="ECO:0000256" key="3">
    <source>
        <dbReference type="ARBA" id="ARBA00017473"/>
    </source>
</evidence>
<comment type="pathway">
    <text evidence="9">Isoprenoid biosynthesis; isopentenyl diphosphate biosynthesis via DXP pathway; isopentenyl diphosphate from 1-deoxy-D-xylulose 5-phosphate: step 3/6.</text>
</comment>
<dbReference type="PANTHER" id="PTHR43527">
    <property type="entry name" value="4-DIPHOSPHOCYTIDYL-2-C-METHYL-D-ERYTHRITOL KINASE, CHLOROPLASTIC"/>
    <property type="match status" value="1"/>
</dbReference>
<dbReference type="SUPFAM" id="SSF54211">
    <property type="entry name" value="Ribosomal protein S5 domain 2-like"/>
    <property type="match status" value="1"/>
</dbReference>
<dbReference type="InterPro" id="IPR014721">
    <property type="entry name" value="Ribsml_uS5_D2-typ_fold_subgr"/>
</dbReference>
<dbReference type="GO" id="GO:0019288">
    <property type="term" value="P:isopentenyl diphosphate biosynthetic process, methylerythritol 4-phosphate pathway"/>
    <property type="evidence" value="ECO:0007669"/>
    <property type="project" value="UniProtKB-UniRule"/>
</dbReference>
<evidence type="ECO:0000256" key="9">
    <source>
        <dbReference type="HAMAP-Rule" id="MF_00061"/>
    </source>
</evidence>
<keyword evidence="13" id="KW-1185">Reference proteome</keyword>
<reference evidence="13" key="1">
    <citation type="journal article" date="2015" name="Chem. Biol.">
        <title>Structure, bioactivity, and resistance mechanism of streptomonomicin, an unusual lasso Peptide from an understudied halophilic actinomycete.</title>
        <authorList>
            <person name="Metelev M."/>
            <person name="Tietz J.I."/>
            <person name="Melby J.O."/>
            <person name="Blair P.M."/>
            <person name="Zhu L."/>
            <person name="Livnat I."/>
            <person name="Severinov K."/>
            <person name="Mitchell D.A."/>
        </authorList>
    </citation>
    <scope>NUCLEOTIDE SEQUENCE [LARGE SCALE GENOMIC DNA]</scope>
    <source>
        <strain evidence="13">YIM 90003</strain>
    </source>
</reference>
<evidence type="ECO:0000256" key="7">
    <source>
        <dbReference type="ARBA" id="ARBA00022840"/>
    </source>
</evidence>
<dbReference type="EMBL" id="JROO01000001">
    <property type="protein sequence ID" value="KII00570.1"/>
    <property type="molecule type" value="Genomic_DNA"/>
</dbReference>
<evidence type="ECO:0000256" key="8">
    <source>
        <dbReference type="ARBA" id="ARBA00032554"/>
    </source>
</evidence>
<feature type="binding site" evidence="9">
    <location>
        <begin position="112"/>
        <end position="122"/>
    </location>
    <ligand>
        <name>ATP</name>
        <dbReference type="ChEBI" id="CHEBI:30616"/>
    </ligand>
</feature>
<dbReference type="OrthoDB" id="3173073at2"/>
<dbReference type="Pfam" id="PF08544">
    <property type="entry name" value="GHMP_kinases_C"/>
    <property type="match status" value="1"/>
</dbReference>
<feature type="domain" description="GHMP kinase C-terminal" evidence="11">
    <location>
        <begin position="218"/>
        <end position="292"/>
    </location>
</feature>
<organism evidence="12 13">
    <name type="scientific">Streptomonospora alba</name>
    <dbReference type="NCBI Taxonomy" id="183763"/>
    <lineage>
        <taxon>Bacteria</taxon>
        <taxon>Bacillati</taxon>
        <taxon>Actinomycetota</taxon>
        <taxon>Actinomycetes</taxon>
        <taxon>Streptosporangiales</taxon>
        <taxon>Nocardiopsidaceae</taxon>
        <taxon>Streptomonospora</taxon>
    </lineage>
</organism>
<keyword evidence="5 9" id="KW-0547">Nucleotide-binding</keyword>
<dbReference type="RefSeq" id="WP_040269641.1">
    <property type="nucleotide sequence ID" value="NZ_JROO01000001.1"/>
</dbReference>
<dbReference type="UniPathway" id="UPA00056">
    <property type="reaction ID" value="UER00094"/>
</dbReference>
<keyword evidence="7 9" id="KW-0067">ATP-binding</keyword>
<keyword evidence="4 9" id="KW-0808">Transferase</keyword>
<dbReference type="NCBIfam" id="TIGR00154">
    <property type="entry name" value="ispE"/>
    <property type="match status" value="1"/>
</dbReference>
<dbReference type="PANTHER" id="PTHR43527:SF2">
    <property type="entry name" value="4-DIPHOSPHOCYTIDYL-2-C-METHYL-D-ERYTHRITOL KINASE, CHLOROPLASTIC"/>
    <property type="match status" value="1"/>
</dbReference>
<dbReference type="Proteomes" id="UP000031675">
    <property type="component" value="Unassembled WGS sequence"/>
</dbReference>
<dbReference type="Gene3D" id="3.30.70.890">
    <property type="entry name" value="GHMP kinase, C-terminal domain"/>
    <property type="match status" value="1"/>
</dbReference>
<dbReference type="InterPro" id="IPR036554">
    <property type="entry name" value="GHMP_kinase_C_sf"/>
</dbReference>
<dbReference type="GO" id="GO:0005524">
    <property type="term" value="F:ATP binding"/>
    <property type="evidence" value="ECO:0007669"/>
    <property type="project" value="UniProtKB-UniRule"/>
</dbReference>
<gene>
    <name evidence="9" type="primary">ispE</name>
    <name evidence="12" type="ORF">LP52_00145</name>
</gene>
<dbReference type="PIRSF" id="PIRSF010376">
    <property type="entry name" value="IspE"/>
    <property type="match status" value="1"/>
</dbReference>
<evidence type="ECO:0000256" key="1">
    <source>
        <dbReference type="ARBA" id="ARBA00009684"/>
    </source>
</evidence>
<evidence type="ECO:0000256" key="5">
    <source>
        <dbReference type="ARBA" id="ARBA00022741"/>
    </source>
</evidence>
<sequence length="312" mass="31457">MTTTTAVTVRVPAKVNLQLAVGPAREDGYHDLVNVFHAVALFDEVTVTGARTRATGGPVELTAEDASGGGLASHVARVPLDSTNLAWRAAELLARETGAREPVRLHLRKAIPVAGGMAGGSADAAAALVACDAFWGTGLDRDGLLELAARLGSDVAFPLLGGTAVGTGRGEVLAPARCAARLHWAFALSEGGLPTPGVFAAYDRLRPDAREPQGDSALMAALAEGDAPAVGAALSNDLQPAALELRPVLAETLQAGRAAGALGAFVSGSGPTCAFLAASAEHAERVAAAVRTAPDCAYAVTAYGDVPGTTIL</sequence>
<dbReference type="EC" id="2.7.1.148" evidence="2 9"/>
<evidence type="ECO:0000256" key="6">
    <source>
        <dbReference type="ARBA" id="ARBA00022777"/>
    </source>
</evidence>
<feature type="active site" evidence="9">
    <location>
        <position position="14"/>
    </location>
</feature>
<dbReference type="InterPro" id="IPR013750">
    <property type="entry name" value="GHMP_kinase_C_dom"/>
</dbReference>
<comment type="similarity">
    <text evidence="1 9">Belongs to the GHMP kinase family. IspE subfamily.</text>
</comment>
<keyword evidence="6 9" id="KW-0418">Kinase</keyword>
<feature type="domain" description="GHMP kinase N-terminal" evidence="10">
    <location>
        <begin position="84"/>
        <end position="162"/>
    </location>
</feature>
<dbReference type="Pfam" id="PF00288">
    <property type="entry name" value="GHMP_kinases_N"/>
    <property type="match status" value="1"/>
</dbReference>
<dbReference type="InterPro" id="IPR020568">
    <property type="entry name" value="Ribosomal_Su5_D2-typ_SF"/>
</dbReference>
<dbReference type="InterPro" id="IPR004424">
    <property type="entry name" value="IspE"/>
</dbReference>
<dbReference type="GO" id="GO:0050515">
    <property type="term" value="F:4-(cytidine 5'-diphospho)-2-C-methyl-D-erythritol kinase activity"/>
    <property type="evidence" value="ECO:0007669"/>
    <property type="project" value="UniProtKB-UniRule"/>
</dbReference>
<dbReference type="Gene3D" id="3.30.230.10">
    <property type="match status" value="1"/>
</dbReference>
<dbReference type="HAMAP" id="MF_00061">
    <property type="entry name" value="IspE"/>
    <property type="match status" value="1"/>
</dbReference>
<name>A0A0C2FME7_9ACTN</name>
<evidence type="ECO:0000259" key="11">
    <source>
        <dbReference type="Pfam" id="PF08544"/>
    </source>
</evidence>
<dbReference type="AlphaFoldDB" id="A0A0C2FME7"/>
<protein>
    <recommendedName>
        <fullName evidence="3 9">4-diphosphocytidyl-2-C-methyl-D-erythritol kinase</fullName>
        <shortName evidence="9">CMK</shortName>
        <ecNumber evidence="2 9">2.7.1.148</ecNumber>
    </recommendedName>
    <alternativeName>
        <fullName evidence="8 9">4-(cytidine-5'-diphospho)-2-C-methyl-D-erythritol kinase</fullName>
    </alternativeName>
</protein>
<evidence type="ECO:0000313" key="13">
    <source>
        <dbReference type="Proteomes" id="UP000031675"/>
    </source>
</evidence>
<dbReference type="InterPro" id="IPR006204">
    <property type="entry name" value="GHMP_kinase_N_dom"/>
</dbReference>